<reference evidence="2 3" key="1">
    <citation type="journal article" date="2015" name="Int. J. Syst. Evol. Microbiol.">
        <title>Aestuariivita atlantica sp. nov., isolated from deep sea sediment of the Atlantic Ocean.</title>
        <authorList>
            <person name="Li G."/>
            <person name="Lai Q."/>
            <person name="Du Y."/>
            <person name="Liu X."/>
            <person name="Sun F."/>
            <person name="Shao Z."/>
        </authorList>
    </citation>
    <scope>NUCLEOTIDE SEQUENCE [LARGE SCALE GENOMIC DNA]</scope>
    <source>
        <strain evidence="2 3">22II-S11-z3</strain>
    </source>
</reference>
<feature type="transmembrane region" description="Helical" evidence="1">
    <location>
        <begin position="322"/>
        <end position="351"/>
    </location>
</feature>
<keyword evidence="3" id="KW-1185">Reference proteome</keyword>
<dbReference type="AlphaFoldDB" id="A0A0L1JS70"/>
<feature type="transmembrane region" description="Helical" evidence="1">
    <location>
        <begin position="31"/>
        <end position="54"/>
    </location>
</feature>
<dbReference type="GO" id="GO:0098797">
    <property type="term" value="C:plasma membrane protein complex"/>
    <property type="evidence" value="ECO:0007669"/>
    <property type="project" value="TreeGrafter"/>
</dbReference>
<dbReference type="InterPro" id="IPR051447">
    <property type="entry name" value="Lipoprotein-release_system"/>
</dbReference>
<keyword evidence="1" id="KW-1133">Transmembrane helix</keyword>
<keyword evidence="1" id="KW-0472">Membrane</keyword>
<evidence type="ECO:0008006" key="4">
    <source>
        <dbReference type="Google" id="ProtNLM"/>
    </source>
</evidence>
<proteinExistence type="predicted"/>
<feature type="transmembrane region" description="Helical" evidence="1">
    <location>
        <begin position="372"/>
        <end position="393"/>
    </location>
</feature>
<dbReference type="EMBL" id="AQQZ01000002">
    <property type="protein sequence ID" value="KNG94639.1"/>
    <property type="molecule type" value="Genomic_DNA"/>
</dbReference>
<dbReference type="RefSeq" id="WP_050529613.1">
    <property type="nucleotide sequence ID" value="NZ_AQQZ01000002.1"/>
</dbReference>
<protein>
    <recommendedName>
        <fullName evidence="4">ABC3 transporter permease protein domain-containing protein</fullName>
    </recommendedName>
</protein>
<keyword evidence="1" id="KW-0812">Transmembrane</keyword>
<feature type="transmembrane region" description="Helical" evidence="1">
    <location>
        <begin position="276"/>
        <end position="302"/>
    </location>
</feature>
<dbReference type="PANTHER" id="PTHR30489">
    <property type="entry name" value="LIPOPROTEIN-RELEASING SYSTEM TRANSMEMBRANE PROTEIN LOLE"/>
    <property type="match status" value="1"/>
</dbReference>
<dbReference type="STRING" id="1317121.ATO11_04345"/>
<sequence>MIARLRIGLVAWLAVRDLRHAWQSTACLVVAVAAALTPLLLLFALKFGVITSLIDTMRTDPRIREISLVRDTELSPEWFAALQARDDVGFLLPRANYLASSVRLRGADGRSLLETRLIPTDQGDPLLAGHEVPRGLSEIVMTARAAQEAKAVPGDTVTLIVRRFVNDEQQRERHRVLVRDVIPRDLLQTDDIFVTRSLEDAIERYRQGFAVEKLGWEGVRASSSTAAPSFASFRLYATDVRTVPGLRDHLLREGLDVRTRAEEIETTLAIETGLGWVFLVVSTLAAAGFLVTLGLHLAAAAVEKARELAVLRLLGLRSLELALIPSLQGIFIGGLGALFAFGAFVVAQPLLNSALEGLAGLSGDVALMQSRHFVIALLATLAAGALSGSVAGLQTASLEPTEGLRRD</sequence>
<gene>
    <name evidence="2" type="ORF">ATO11_04345</name>
</gene>
<organism evidence="2 3">
    <name type="scientific">Pseudaestuariivita atlantica</name>
    <dbReference type="NCBI Taxonomy" id="1317121"/>
    <lineage>
        <taxon>Bacteria</taxon>
        <taxon>Pseudomonadati</taxon>
        <taxon>Pseudomonadota</taxon>
        <taxon>Alphaproteobacteria</taxon>
        <taxon>Rhodobacterales</taxon>
        <taxon>Paracoccaceae</taxon>
        <taxon>Pseudaestuariivita</taxon>
    </lineage>
</organism>
<dbReference type="PANTHER" id="PTHR30489:SF0">
    <property type="entry name" value="LIPOPROTEIN-RELEASING SYSTEM TRANSMEMBRANE PROTEIN LOLE"/>
    <property type="match status" value="1"/>
</dbReference>
<evidence type="ECO:0000256" key="1">
    <source>
        <dbReference type="SAM" id="Phobius"/>
    </source>
</evidence>
<name>A0A0L1JS70_9RHOB</name>
<evidence type="ECO:0000313" key="2">
    <source>
        <dbReference type="EMBL" id="KNG94639.1"/>
    </source>
</evidence>
<evidence type="ECO:0000313" key="3">
    <source>
        <dbReference type="Proteomes" id="UP000036938"/>
    </source>
</evidence>
<comment type="caution">
    <text evidence="2">The sequence shown here is derived from an EMBL/GenBank/DDBJ whole genome shotgun (WGS) entry which is preliminary data.</text>
</comment>
<dbReference type="OrthoDB" id="5410375at2"/>
<dbReference type="Proteomes" id="UP000036938">
    <property type="component" value="Unassembled WGS sequence"/>
</dbReference>
<accession>A0A0L1JS70</accession>
<dbReference type="GO" id="GO:0044874">
    <property type="term" value="P:lipoprotein localization to outer membrane"/>
    <property type="evidence" value="ECO:0007669"/>
    <property type="project" value="TreeGrafter"/>
</dbReference>